<dbReference type="SUPFAM" id="SSF53955">
    <property type="entry name" value="Lysozyme-like"/>
    <property type="match status" value="1"/>
</dbReference>
<dbReference type="EMBL" id="QJKB01000001">
    <property type="protein sequence ID" value="PXX46551.1"/>
    <property type="molecule type" value="Genomic_DNA"/>
</dbReference>
<dbReference type="Proteomes" id="UP000247792">
    <property type="component" value="Unassembled WGS sequence"/>
</dbReference>
<evidence type="ECO:0000313" key="3">
    <source>
        <dbReference type="EMBL" id="PXX46551.1"/>
    </source>
</evidence>
<comment type="caution">
    <text evidence="3">The sequence shown here is derived from an EMBL/GenBank/DDBJ whole genome shotgun (WGS) entry which is preliminary data.</text>
</comment>
<evidence type="ECO:0000313" key="4">
    <source>
        <dbReference type="Proteomes" id="UP000247792"/>
    </source>
</evidence>
<dbReference type="InterPro" id="IPR008258">
    <property type="entry name" value="Transglycosylase_SLT_dom_1"/>
</dbReference>
<accession>A0A318JCC6</accession>
<evidence type="ECO:0000259" key="2">
    <source>
        <dbReference type="Pfam" id="PF01464"/>
    </source>
</evidence>
<evidence type="ECO:0000256" key="1">
    <source>
        <dbReference type="SAM" id="Phobius"/>
    </source>
</evidence>
<gene>
    <name evidence="3" type="ORF">DFR42_101120</name>
</gene>
<name>A0A318JCC6_9BURK</name>
<proteinExistence type="predicted"/>
<feature type="domain" description="Transglycosylase SLT" evidence="2">
    <location>
        <begin position="156"/>
        <end position="235"/>
    </location>
</feature>
<dbReference type="InterPro" id="IPR023346">
    <property type="entry name" value="Lysozyme-like_dom_sf"/>
</dbReference>
<reference evidence="3 4" key="1">
    <citation type="submission" date="2018-05" db="EMBL/GenBank/DDBJ databases">
        <title>Genomic Encyclopedia of Type Strains, Phase IV (KMG-IV): sequencing the most valuable type-strain genomes for metagenomic binning, comparative biology and taxonomic classification.</title>
        <authorList>
            <person name="Goeker M."/>
        </authorList>
    </citation>
    <scope>NUCLEOTIDE SEQUENCE [LARGE SCALE GENOMIC DNA]</scope>
    <source>
        <strain evidence="3 4">DSM 19792</strain>
    </source>
</reference>
<keyword evidence="4" id="KW-1185">Reference proteome</keyword>
<keyword evidence="1" id="KW-0812">Transmembrane</keyword>
<feature type="transmembrane region" description="Helical" evidence="1">
    <location>
        <begin position="41"/>
        <end position="58"/>
    </location>
</feature>
<dbReference type="AlphaFoldDB" id="A0A318JCC6"/>
<sequence length="316" mass="34016">MFQRFILAVQQSSFSSMDKRKALSMVARDTTSGLFTTLRNLLTLAGIIAMIVLVMMYVKPELTDKFKGLSPYVEADAEPAEAVAAVPAPNLAHLMQNPGQANSDVNLQKISSSEEEAKMLGNTRQQQWVTTWLAKRYRVATDATNMLVSAAYLTAKEIKIDPLLILSVMAIESGLNPFAESPVGAQGLMQVMSKVHHDKFQDLGGVKAALNPVANIRVGALILKDYVTRGGSVEAGLKMYVGAADADNDSGYGARVLNEYKRLKDVSAGKNVPTFFSAPAPAPVQARPIEAAPAHKPEATEAKLTVETKKDQVAAL</sequence>
<keyword evidence="1" id="KW-1133">Transmembrane helix</keyword>
<dbReference type="Pfam" id="PF01464">
    <property type="entry name" value="SLT"/>
    <property type="match status" value="1"/>
</dbReference>
<keyword evidence="1" id="KW-0472">Membrane</keyword>
<protein>
    <submittedName>
        <fullName evidence="3">Transglycosylase-like protein with SLT domain</fullName>
    </submittedName>
</protein>
<dbReference type="Gene3D" id="1.10.530.10">
    <property type="match status" value="1"/>
</dbReference>
<organism evidence="3 4">
    <name type="scientific">Undibacterium pigrum</name>
    <dbReference type="NCBI Taxonomy" id="401470"/>
    <lineage>
        <taxon>Bacteria</taxon>
        <taxon>Pseudomonadati</taxon>
        <taxon>Pseudomonadota</taxon>
        <taxon>Betaproteobacteria</taxon>
        <taxon>Burkholderiales</taxon>
        <taxon>Oxalobacteraceae</taxon>
        <taxon>Undibacterium</taxon>
    </lineage>
</organism>